<evidence type="ECO:0000313" key="2">
    <source>
        <dbReference type="Proteomes" id="UP000054223"/>
    </source>
</evidence>
<accession>A0A9X0HLA3</accession>
<dbReference type="AlphaFoldDB" id="A0A9X0HLA3"/>
<protein>
    <recommendedName>
        <fullName evidence="3">STAS/SEC14 domain-containing protein</fullName>
    </recommendedName>
</protein>
<dbReference type="EMBL" id="LNAL01000006">
    <property type="protein sequence ID" value="KUG08067.1"/>
    <property type="molecule type" value="Genomic_DNA"/>
</dbReference>
<comment type="caution">
    <text evidence="1">The sequence shown here is derived from an EMBL/GenBank/DDBJ whole genome shotgun (WGS) entry which is preliminary data.</text>
</comment>
<organism evidence="1 2">
    <name type="scientific">Solirubrum puertoriconensis</name>
    <dbReference type="NCBI Taxonomy" id="1751427"/>
    <lineage>
        <taxon>Bacteria</taxon>
        <taxon>Pseudomonadati</taxon>
        <taxon>Bacteroidota</taxon>
        <taxon>Cytophagia</taxon>
        <taxon>Cytophagales</taxon>
    </lineage>
</organism>
<name>A0A9X0HLA3_SOLP1</name>
<reference evidence="1 2" key="1">
    <citation type="submission" date="2015-11" db="EMBL/GenBank/DDBJ databases">
        <title>Solirubrum puertoriconensis gen. nov. an environmental bacteria isolated in Puerto Rico.</title>
        <authorList>
            <person name="Cuebas-Irizarry M.F."/>
            <person name="Montalvo-Rodriguez R."/>
        </authorList>
    </citation>
    <scope>NUCLEOTIDE SEQUENCE [LARGE SCALE GENOMIC DNA]</scope>
    <source>
        <strain evidence="1 2">MC1A</strain>
    </source>
</reference>
<evidence type="ECO:0008006" key="3">
    <source>
        <dbReference type="Google" id="ProtNLM"/>
    </source>
</evidence>
<keyword evidence="2" id="KW-1185">Reference proteome</keyword>
<gene>
    <name evidence="1" type="ORF">ASU33_07645</name>
</gene>
<sequence>MVREHPHYVRLEYFAGKRQLAELQALLGHVTRALAKHGTGKLLVDQRLMTPFSPEEQVFVLEDWLPRANAEGGYRWGAVLQAHNVFARLATALVVTQMQGKPMTYQYFTDENAAVAWLVAQ</sequence>
<proteinExistence type="predicted"/>
<dbReference type="Proteomes" id="UP000054223">
    <property type="component" value="Unassembled WGS sequence"/>
</dbReference>
<evidence type="ECO:0000313" key="1">
    <source>
        <dbReference type="EMBL" id="KUG08067.1"/>
    </source>
</evidence>